<dbReference type="OrthoDB" id="9777257at2"/>
<keyword evidence="2" id="KW-0808">Transferase</keyword>
<dbReference type="Proteomes" id="UP000000269">
    <property type="component" value="Chromosome"/>
</dbReference>
<proteinExistence type="predicted"/>
<keyword evidence="3" id="KW-1185">Reference proteome</keyword>
<evidence type="ECO:0000259" key="1">
    <source>
        <dbReference type="Pfam" id="PF05175"/>
    </source>
</evidence>
<dbReference type="STRING" id="350688.Clos_2669"/>
<dbReference type="RefSeq" id="WP_012160507.1">
    <property type="nucleotide sequence ID" value="NC_009922.1"/>
</dbReference>
<dbReference type="GO" id="GO:0008168">
    <property type="term" value="F:methyltransferase activity"/>
    <property type="evidence" value="ECO:0007669"/>
    <property type="project" value="UniProtKB-KW"/>
</dbReference>
<dbReference type="EMBL" id="CP000853">
    <property type="protein sequence ID" value="ABW20200.1"/>
    <property type="molecule type" value="Genomic_DNA"/>
</dbReference>
<dbReference type="PANTHER" id="PTHR47739:SF1">
    <property type="entry name" value="TRNA1(VAL) (ADENINE(37)-N6)-METHYLTRANSFERASE"/>
    <property type="match status" value="1"/>
</dbReference>
<protein>
    <submittedName>
        <fullName evidence="2">Methyltransferase small</fullName>
    </submittedName>
</protein>
<dbReference type="Gene3D" id="3.40.50.150">
    <property type="entry name" value="Vaccinia Virus protein VP39"/>
    <property type="match status" value="1"/>
</dbReference>
<dbReference type="GO" id="GO:0032259">
    <property type="term" value="P:methylation"/>
    <property type="evidence" value="ECO:0007669"/>
    <property type="project" value="UniProtKB-KW"/>
</dbReference>
<keyword evidence="2" id="KW-0489">Methyltransferase</keyword>
<feature type="domain" description="Methyltransferase small" evidence="1">
    <location>
        <begin position="35"/>
        <end position="172"/>
    </location>
</feature>
<dbReference type="PANTHER" id="PTHR47739">
    <property type="entry name" value="TRNA1(VAL) (ADENINE(37)-N6)-METHYLTRANSFERASE"/>
    <property type="match status" value="1"/>
</dbReference>
<evidence type="ECO:0000313" key="3">
    <source>
        <dbReference type="Proteomes" id="UP000000269"/>
    </source>
</evidence>
<dbReference type="InterPro" id="IPR050210">
    <property type="entry name" value="tRNA_Adenine-N(6)_MTase"/>
</dbReference>
<name>A8MK68_ALKOO</name>
<dbReference type="AlphaFoldDB" id="A8MK68"/>
<sequence length="255" mass="29118">MENLVKDYERVDDLQINNLKIIQNPKGFCFGIDAVLLANFVTLKKNAKVVDLGTGTGIIPILLAGKSQTSHITALEIQKEVADMAQRSVQLNHLADRIHVLNMDLKDAEKNLDVNGYDVVTSNPPYMHPEGLLNIEDKKAISRHEVKCTLEDVIRTASRLLKHNGKFFMVHRPIRLADIMVYCRQYKLEPKKLQLIHPTYDKKPNLLLIECVKAAKPELKILDPLYVYHKDGSYTEEIFKIYGRTEIEKGDEVNE</sequence>
<dbReference type="eggNOG" id="COG4123">
    <property type="taxonomic scope" value="Bacteria"/>
</dbReference>
<accession>A8MK68</accession>
<dbReference type="KEGG" id="aoe:Clos_2669"/>
<gene>
    <name evidence="2" type="ordered locus">Clos_2669</name>
</gene>
<reference evidence="3" key="1">
    <citation type="submission" date="2007-10" db="EMBL/GenBank/DDBJ databases">
        <title>Complete genome of Alkaliphilus oremlandii OhILAs.</title>
        <authorList>
            <person name="Copeland A."/>
            <person name="Lucas S."/>
            <person name="Lapidus A."/>
            <person name="Barry K."/>
            <person name="Detter J.C."/>
            <person name="Glavina del Rio T."/>
            <person name="Hammon N."/>
            <person name="Israni S."/>
            <person name="Dalin E."/>
            <person name="Tice H."/>
            <person name="Pitluck S."/>
            <person name="Chain P."/>
            <person name="Malfatti S."/>
            <person name="Shin M."/>
            <person name="Vergez L."/>
            <person name="Schmutz J."/>
            <person name="Larimer F."/>
            <person name="Land M."/>
            <person name="Hauser L."/>
            <person name="Kyrpides N."/>
            <person name="Mikhailova N."/>
            <person name="Stolz J.F."/>
            <person name="Dawson A."/>
            <person name="Fisher E."/>
            <person name="Crable B."/>
            <person name="Perera E."/>
            <person name="Lisak J."/>
            <person name="Ranganathan M."/>
            <person name="Basu P."/>
            <person name="Richardson P."/>
        </authorList>
    </citation>
    <scope>NUCLEOTIDE SEQUENCE [LARGE SCALE GENOMIC DNA]</scope>
    <source>
        <strain evidence="3">OhILAs</strain>
    </source>
</reference>
<dbReference type="HOGENOM" id="CLU_061983_3_1_9"/>
<organism evidence="2 3">
    <name type="scientific">Alkaliphilus oremlandii (strain OhILAs)</name>
    <name type="common">Clostridium oremlandii (strain OhILAs)</name>
    <dbReference type="NCBI Taxonomy" id="350688"/>
    <lineage>
        <taxon>Bacteria</taxon>
        <taxon>Bacillati</taxon>
        <taxon>Bacillota</taxon>
        <taxon>Clostridia</taxon>
        <taxon>Peptostreptococcales</taxon>
        <taxon>Natronincolaceae</taxon>
        <taxon>Alkaliphilus</taxon>
    </lineage>
</organism>
<dbReference type="CDD" id="cd02440">
    <property type="entry name" value="AdoMet_MTases"/>
    <property type="match status" value="1"/>
</dbReference>
<dbReference type="InterPro" id="IPR007848">
    <property type="entry name" value="Small_mtfrase_dom"/>
</dbReference>
<dbReference type="SUPFAM" id="SSF53335">
    <property type="entry name" value="S-adenosyl-L-methionine-dependent methyltransferases"/>
    <property type="match status" value="1"/>
</dbReference>
<dbReference type="InterPro" id="IPR029063">
    <property type="entry name" value="SAM-dependent_MTases_sf"/>
</dbReference>
<dbReference type="Pfam" id="PF05175">
    <property type="entry name" value="MTS"/>
    <property type="match status" value="1"/>
</dbReference>
<evidence type="ECO:0000313" key="2">
    <source>
        <dbReference type="EMBL" id="ABW20200.1"/>
    </source>
</evidence>